<accession>A0A8X6U2S2</accession>
<dbReference type="AlphaFoldDB" id="A0A8X6U2S2"/>
<reference evidence="1" key="1">
    <citation type="submission" date="2020-08" db="EMBL/GenBank/DDBJ databases">
        <title>Multicomponent nature underlies the extraordinary mechanical properties of spider dragline silk.</title>
        <authorList>
            <person name="Kono N."/>
            <person name="Nakamura H."/>
            <person name="Mori M."/>
            <person name="Yoshida Y."/>
            <person name="Ohtoshi R."/>
            <person name="Malay A.D."/>
            <person name="Moran D.A.P."/>
            <person name="Tomita M."/>
            <person name="Numata K."/>
            <person name="Arakawa K."/>
        </authorList>
    </citation>
    <scope>NUCLEOTIDE SEQUENCE</scope>
</reference>
<proteinExistence type="predicted"/>
<name>A0A8X6U2S2_NEPPI</name>
<gene>
    <name evidence="1" type="ORF">NPIL_283021</name>
</gene>
<protein>
    <submittedName>
        <fullName evidence="1">Uncharacterized protein</fullName>
    </submittedName>
</protein>
<keyword evidence="2" id="KW-1185">Reference proteome</keyword>
<evidence type="ECO:0000313" key="1">
    <source>
        <dbReference type="EMBL" id="GFT74396.1"/>
    </source>
</evidence>
<sequence>MQLRWFKDLLLVGPVDCGAFRRLQILGDRVAIRITTWQCSAPSGMSQKVVSAPERPDFMSVPRRQYNVWHGSLRANRTHRLNEISGPNLKRTSHPDPDFMTVGSVLHEKGAGRPGTSDENFEQVLEAFLCNPKNSPHGASQTVVYLCL</sequence>
<dbReference type="EMBL" id="BMAW01070657">
    <property type="protein sequence ID" value="GFT74396.1"/>
    <property type="molecule type" value="Genomic_DNA"/>
</dbReference>
<organism evidence="1 2">
    <name type="scientific">Nephila pilipes</name>
    <name type="common">Giant wood spider</name>
    <name type="synonym">Nephila maculata</name>
    <dbReference type="NCBI Taxonomy" id="299642"/>
    <lineage>
        <taxon>Eukaryota</taxon>
        <taxon>Metazoa</taxon>
        <taxon>Ecdysozoa</taxon>
        <taxon>Arthropoda</taxon>
        <taxon>Chelicerata</taxon>
        <taxon>Arachnida</taxon>
        <taxon>Araneae</taxon>
        <taxon>Araneomorphae</taxon>
        <taxon>Entelegynae</taxon>
        <taxon>Araneoidea</taxon>
        <taxon>Nephilidae</taxon>
        <taxon>Nephila</taxon>
    </lineage>
</organism>
<dbReference type="Proteomes" id="UP000887013">
    <property type="component" value="Unassembled WGS sequence"/>
</dbReference>
<comment type="caution">
    <text evidence="1">The sequence shown here is derived from an EMBL/GenBank/DDBJ whole genome shotgun (WGS) entry which is preliminary data.</text>
</comment>
<evidence type="ECO:0000313" key="2">
    <source>
        <dbReference type="Proteomes" id="UP000887013"/>
    </source>
</evidence>